<evidence type="ECO:0000256" key="1">
    <source>
        <dbReference type="ARBA" id="ARBA00004123"/>
    </source>
</evidence>
<dbReference type="InterPro" id="IPR001680">
    <property type="entry name" value="WD40_rpt"/>
</dbReference>
<sequence>MIHPLQAVLTTNDGNLVFCVVENNILVFRVGHSGGGDFTLVGRWTDDADKSALIKEKVLKEHSKQVAENNAKRQKTGEAIVSHVKVPKVPQPGKGAPAFYSMIRGLTLSSDELLLFACTDSDKSVITLGIDLQNPTDCLKFLKRQSLPKRPNAISLTSEESIVLVADKFGDVYRVSVDPNVPAVKESEIEPILGHVSLLTDVAYATDKHGRKYVITADRDEHIRVSHYPQCYIIDNMLFGHKTFVTSLCLPQWNPRLLLSGGGDAFICVWDWKEGQLLDSFDFSSLLRPHLNSSHLAPEKFQNEKGDLVEFTVAQIKTFRELNLVVFSIEQSNCIFVCQLDGASGKLAHLQTVKLPSHVIALDCSQSDTFCVTMDSRKSEDNFAEFYTYNNGLFRKSVGKTDAFNKCIVESVVSQNLTVETEEGIYPLYQLKCLRKRGEH</sequence>
<keyword evidence="2 6" id="KW-0853">WD repeat</keyword>
<dbReference type="PANTHER" id="PTHR16288">
    <property type="entry name" value="WD40 REPEAT PROTEIN 4"/>
    <property type="match status" value="1"/>
</dbReference>
<dbReference type="UniPathway" id="UPA00989"/>
<evidence type="ECO:0000256" key="7">
    <source>
        <dbReference type="PROSITE-ProRule" id="PRU00221"/>
    </source>
</evidence>
<dbReference type="HAMAP" id="MF_03056">
    <property type="entry name" value="TRM82"/>
    <property type="match status" value="1"/>
</dbReference>
<dbReference type="GO" id="GO:0106004">
    <property type="term" value="P:tRNA (guanine-N7)-methylation"/>
    <property type="evidence" value="ECO:0007669"/>
    <property type="project" value="UniProtKB-UniRule"/>
</dbReference>
<dbReference type="Pfam" id="PF00400">
    <property type="entry name" value="WD40"/>
    <property type="match status" value="1"/>
</dbReference>
<dbReference type="GO" id="GO:0005829">
    <property type="term" value="C:cytosol"/>
    <property type="evidence" value="ECO:0007669"/>
    <property type="project" value="TreeGrafter"/>
</dbReference>
<dbReference type="Proteomes" id="UP000191024">
    <property type="component" value="Chromosome H"/>
</dbReference>
<dbReference type="EMBL" id="LT598468">
    <property type="protein sequence ID" value="SCV04618.1"/>
    <property type="molecule type" value="Genomic_DNA"/>
</dbReference>
<evidence type="ECO:0000313" key="8">
    <source>
        <dbReference type="EMBL" id="SCV04618.1"/>
    </source>
</evidence>
<dbReference type="PANTHER" id="PTHR16288:SF0">
    <property type="entry name" value="TRNA (GUANINE-N(7)-)-METHYLTRANSFERASE NON-CATALYTIC SUBUNIT WDR4"/>
    <property type="match status" value="1"/>
</dbReference>
<dbReference type="GO" id="GO:0043527">
    <property type="term" value="C:tRNA methyltransferase complex"/>
    <property type="evidence" value="ECO:0007669"/>
    <property type="project" value="TreeGrafter"/>
</dbReference>
<comment type="function">
    <text evidence="6">Required for the formation of N(7)-methylguanine at position 46 (m7G46) in tRNA. In the complex, it is required to stabilize and induce conformational changes of the catalytic subunit.</text>
</comment>
<dbReference type="OrthoDB" id="339900at2759"/>
<evidence type="ECO:0000256" key="4">
    <source>
        <dbReference type="ARBA" id="ARBA00022737"/>
    </source>
</evidence>
<proteinExistence type="inferred from homology"/>
<evidence type="ECO:0000256" key="6">
    <source>
        <dbReference type="HAMAP-Rule" id="MF_03056"/>
    </source>
</evidence>
<evidence type="ECO:0000313" key="9">
    <source>
        <dbReference type="Proteomes" id="UP000191024"/>
    </source>
</evidence>
<dbReference type="InterPro" id="IPR015943">
    <property type="entry name" value="WD40/YVTN_repeat-like_dom_sf"/>
</dbReference>
<comment type="pathway">
    <text evidence="6">tRNA modification; N(7)-methylguanine-tRNA biosynthesis.</text>
</comment>
<dbReference type="PROSITE" id="PS50082">
    <property type="entry name" value="WD_REPEATS_2"/>
    <property type="match status" value="1"/>
</dbReference>
<dbReference type="Gene3D" id="2.130.10.10">
    <property type="entry name" value="YVTN repeat-like/Quinoprotein amine dehydrogenase"/>
    <property type="match status" value="1"/>
</dbReference>
<feature type="repeat" description="WD" evidence="7">
    <location>
        <begin position="238"/>
        <end position="280"/>
    </location>
</feature>
<reference evidence="9" key="1">
    <citation type="submission" date="2016-03" db="EMBL/GenBank/DDBJ databases">
        <authorList>
            <person name="Devillers H."/>
        </authorList>
    </citation>
    <scope>NUCLEOTIDE SEQUENCE [LARGE SCALE GENOMIC DNA]</scope>
</reference>
<organism evidence="8 9">
    <name type="scientific">Lachancea mirantina</name>
    <dbReference type="NCBI Taxonomy" id="1230905"/>
    <lineage>
        <taxon>Eukaryota</taxon>
        <taxon>Fungi</taxon>
        <taxon>Dikarya</taxon>
        <taxon>Ascomycota</taxon>
        <taxon>Saccharomycotina</taxon>
        <taxon>Saccharomycetes</taxon>
        <taxon>Saccharomycetales</taxon>
        <taxon>Saccharomycetaceae</taxon>
        <taxon>Lachancea</taxon>
    </lineage>
</organism>
<keyword evidence="9" id="KW-1185">Reference proteome</keyword>
<dbReference type="InterPro" id="IPR028884">
    <property type="entry name" value="Trm82"/>
</dbReference>
<evidence type="ECO:0000256" key="3">
    <source>
        <dbReference type="ARBA" id="ARBA00022694"/>
    </source>
</evidence>
<keyword evidence="4 6" id="KW-0677">Repeat</keyword>
<dbReference type="AlphaFoldDB" id="A0A1G4KJF0"/>
<keyword evidence="3 6" id="KW-0819">tRNA processing</keyword>
<comment type="similarity">
    <text evidence="6">Belongs to the WD repeat TRM82 family.</text>
</comment>
<dbReference type="SUPFAM" id="SSF50978">
    <property type="entry name" value="WD40 repeat-like"/>
    <property type="match status" value="1"/>
</dbReference>
<dbReference type="STRING" id="1230905.A0A1G4KJF0"/>
<evidence type="ECO:0000256" key="5">
    <source>
        <dbReference type="ARBA" id="ARBA00023242"/>
    </source>
</evidence>
<dbReference type="InterPro" id="IPR036322">
    <property type="entry name" value="WD40_repeat_dom_sf"/>
</dbReference>
<comment type="subcellular location">
    <subcellularLocation>
        <location evidence="1 6">Nucleus</location>
    </subcellularLocation>
</comment>
<protein>
    <submittedName>
        <fullName evidence="8">LAMI_0H17568g1_1</fullName>
    </submittedName>
</protein>
<name>A0A1G4KJF0_9SACH</name>
<accession>A0A1G4KJF0</accession>
<keyword evidence="5 6" id="KW-0539">Nucleus</keyword>
<gene>
    <name evidence="8" type="ORF">LAMI_0H17568G</name>
</gene>
<evidence type="ECO:0000256" key="2">
    <source>
        <dbReference type="ARBA" id="ARBA00022574"/>
    </source>
</evidence>
<dbReference type="GO" id="GO:0005634">
    <property type="term" value="C:nucleus"/>
    <property type="evidence" value="ECO:0007669"/>
    <property type="project" value="UniProtKB-SubCell"/>
</dbReference>
<dbReference type="SMART" id="SM00320">
    <property type="entry name" value="WD40"/>
    <property type="match status" value="2"/>
</dbReference>